<dbReference type="Gene3D" id="3.40.50.2300">
    <property type="match status" value="1"/>
</dbReference>
<dbReference type="Gene3D" id="1.20.120.160">
    <property type="entry name" value="HPT domain"/>
    <property type="match status" value="1"/>
</dbReference>
<dbReference type="PROSITE" id="PS50110">
    <property type="entry name" value="RESPONSE_REGULATORY"/>
    <property type="match status" value="1"/>
</dbReference>
<dbReference type="SUPFAM" id="SSF50341">
    <property type="entry name" value="CheW-like"/>
    <property type="match status" value="1"/>
</dbReference>
<keyword evidence="7" id="KW-0902">Two-component regulatory system</keyword>
<evidence type="ECO:0000256" key="6">
    <source>
        <dbReference type="ARBA" id="ARBA00022777"/>
    </source>
</evidence>
<dbReference type="InterPro" id="IPR036641">
    <property type="entry name" value="HPT_dom_sf"/>
</dbReference>
<dbReference type="InterPro" id="IPR008207">
    <property type="entry name" value="Sig_transdc_His_kin_Hpt_dom"/>
</dbReference>
<dbReference type="EC" id="2.7.13.3" evidence="2"/>
<dbReference type="GO" id="GO:0000155">
    <property type="term" value="F:phosphorelay sensor kinase activity"/>
    <property type="evidence" value="ECO:0007669"/>
    <property type="project" value="UniProtKB-ARBA"/>
</dbReference>
<dbReference type="InterPro" id="IPR001789">
    <property type="entry name" value="Sig_transdc_resp-reg_receiver"/>
</dbReference>
<dbReference type="InterPro" id="IPR002545">
    <property type="entry name" value="CheW-lke_dom"/>
</dbReference>
<dbReference type="InterPro" id="IPR005467">
    <property type="entry name" value="His_kinase_dom"/>
</dbReference>
<evidence type="ECO:0000256" key="2">
    <source>
        <dbReference type="ARBA" id="ARBA00012438"/>
    </source>
</evidence>
<comment type="function">
    <text evidence="8">Involved in the transmission of sensory signals from the chemoreceptors to the flagellar motors. CheA is autophosphorylated; it can transfer its phosphate group to either CheB or CheY.</text>
</comment>
<feature type="compositionally biased region" description="Low complexity" evidence="9">
    <location>
        <begin position="119"/>
        <end position="148"/>
    </location>
</feature>
<dbReference type="Pfam" id="PF01627">
    <property type="entry name" value="Hpt"/>
    <property type="match status" value="1"/>
</dbReference>
<dbReference type="Gene3D" id="3.30.565.10">
    <property type="entry name" value="Histidine kinase-like ATPase, C-terminal domain"/>
    <property type="match status" value="1"/>
</dbReference>
<dbReference type="EMBL" id="CP013729">
    <property type="protein sequence ID" value="ALV05675.1"/>
    <property type="molecule type" value="Genomic_DNA"/>
</dbReference>
<dbReference type="CDD" id="cd00156">
    <property type="entry name" value="REC"/>
    <property type="match status" value="1"/>
</dbReference>
<dbReference type="InterPro" id="IPR036061">
    <property type="entry name" value="CheW-like_dom_sf"/>
</dbReference>
<dbReference type="PROSITE" id="PS50109">
    <property type="entry name" value="HIS_KIN"/>
    <property type="match status" value="1"/>
</dbReference>
<evidence type="ECO:0000313" key="10">
    <source>
        <dbReference type="EMBL" id="ALV05675.1"/>
    </source>
</evidence>
<dbReference type="RefSeq" id="WP_058934087.1">
    <property type="nucleotide sequence ID" value="NZ_CP013729.1"/>
</dbReference>
<dbReference type="Pfam" id="PF02518">
    <property type="entry name" value="HATPase_c"/>
    <property type="match status" value="1"/>
</dbReference>
<dbReference type="GO" id="GO:0006935">
    <property type="term" value="P:chemotaxis"/>
    <property type="evidence" value="ECO:0007669"/>
    <property type="project" value="InterPro"/>
</dbReference>
<dbReference type="OrthoDB" id="9146932at2"/>
<organism evidence="10 11">
    <name type="scientific">Roseateles depolymerans</name>
    <dbReference type="NCBI Taxonomy" id="76731"/>
    <lineage>
        <taxon>Bacteria</taxon>
        <taxon>Pseudomonadati</taxon>
        <taxon>Pseudomonadota</taxon>
        <taxon>Betaproteobacteria</taxon>
        <taxon>Burkholderiales</taxon>
        <taxon>Sphaerotilaceae</taxon>
        <taxon>Roseateles</taxon>
    </lineage>
</organism>
<reference evidence="10 11" key="1">
    <citation type="submission" date="2015-12" db="EMBL/GenBank/DDBJ databases">
        <title>Complete genome of Roseateles depolymerans KCTC 42856.</title>
        <authorList>
            <person name="Kim K.M."/>
        </authorList>
    </citation>
    <scope>NUCLEOTIDE SEQUENCE [LARGE SCALE GENOMIC DNA]</scope>
    <source>
        <strain evidence="10 11">KCTC 42856</strain>
    </source>
</reference>
<dbReference type="InterPro" id="IPR036890">
    <property type="entry name" value="HATPase_C_sf"/>
</dbReference>
<comment type="catalytic activity">
    <reaction evidence="1">
        <text>ATP + protein L-histidine = ADP + protein N-phospho-L-histidine.</text>
        <dbReference type="EC" id="2.7.13.3"/>
    </reaction>
</comment>
<dbReference type="PATRIC" id="fig|76731.3.peg.1208"/>
<gene>
    <name evidence="10" type="ORF">RD2015_1184</name>
</gene>
<evidence type="ECO:0000256" key="8">
    <source>
        <dbReference type="ARBA" id="ARBA00035100"/>
    </source>
</evidence>
<accession>A0A0U3N0C6</accession>
<dbReference type="SMART" id="SM00260">
    <property type="entry name" value="CheW"/>
    <property type="match status" value="1"/>
</dbReference>
<feature type="region of interest" description="Disordered" evidence="9">
    <location>
        <begin position="119"/>
        <end position="178"/>
    </location>
</feature>
<keyword evidence="4" id="KW-0597">Phosphoprotein</keyword>
<evidence type="ECO:0000256" key="4">
    <source>
        <dbReference type="ARBA" id="ARBA00022553"/>
    </source>
</evidence>
<feature type="compositionally biased region" description="Low complexity" evidence="9">
    <location>
        <begin position="163"/>
        <end position="173"/>
    </location>
</feature>
<dbReference type="PROSITE" id="PS50894">
    <property type="entry name" value="HPT"/>
    <property type="match status" value="1"/>
</dbReference>
<dbReference type="InterPro" id="IPR003594">
    <property type="entry name" value="HATPase_dom"/>
</dbReference>
<keyword evidence="5" id="KW-0808">Transferase</keyword>
<keyword evidence="6 10" id="KW-0418">Kinase</keyword>
<dbReference type="Pfam" id="PF01584">
    <property type="entry name" value="CheW"/>
    <property type="match status" value="1"/>
</dbReference>
<evidence type="ECO:0000256" key="9">
    <source>
        <dbReference type="SAM" id="MobiDB-lite"/>
    </source>
</evidence>
<dbReference type="PANTHER" id="PTHR43395:SF1">
    <property type="entry name" value="CHEMOTAXIS PROTEIN CHEA"/>
    <property type="match status" value="1"/>
</dbReference>
<name>A0A0U3N0C6_9BURK</name>
<dbReference type="PRINTS" id="PR00344">
    <property type="entry name" value="BCTRLSENSOR"/>
</dbReference>
<dbReference type="SUPFAM" id="SSF47226">
    <property type="entry name" value="Histidine-containing phosphotransfer domain, HPT domain"/>
    <property type="match status" value="1"/>
</dbReference>
<evidence type="ECO:0000256" key="5">
    <source>
        <dbReference type="ARBA" id="ARBA00022679"/>
    </source>
</evidence>
<protein>
    <recommendedName>
        <fullName evidence="3">Chemotaxis protein CheA</fullName>
        <ecNumber evidence="2">2.7.13.3</ecNumber>
    </recommendedName>
</protein>
<dbReference type="InterPro" id="IPR011006">
    <property type="entry name" value="CheY-like_superfamily"/>
</dbReference>
<keyword evidence="11" id="KW-1185">Reference proteome</keyword>
<evidence type="ECO:0000256" key="7">
    <source>
        <dbReference type="ARBA" id="ARBA00023012"/>
    </source>
</evidence>
<dbReference type="Pfam" id="PF00072">
    <property type="entry name" value="Response_reg"/>
    <property type="match status" value="1"/>
</dbReference>
<dbReference type="FunFam" id="3.30.565.10:FF:000016">
    <property type="entry name" value="Chemotaxis protein CheA, putative"/>
    <property type="match status" value="1"/>
</dbReference>
<dbReference type="CDD" id="cd00088">
    <property type="entry name" value="HPT"/>
    <property type="match status" value="1"/>
</dbReference>
<dbReference type="Proteomes" id="UP000060699">
    <property type="component" value="Chromosome"/>
</dbReference>
<dbReference type="PANTHER" id="PTHR43395">
    <property type="entry name" value="SENSOR HISTIDINE KINASE CHEA"/>
    <property type="match status" value="1"/>
</dbReference>
<sequence>MAKDPYRYFRVEARDLLTQMSDAVLAAENGDLDQQIALPSRMLRWAHTLKGAASVVRLPEIAAMAHAIEDLLTPLRDAGQALSRIDLDATLVLIDEALATVSALAAPSAAGSTASAATAAGGSQSASPPLGAGQASSSPSASDATLAPHIRDASSPATPPPAEAAKTAETAEPPDVDALPLPIMEIPQVATQEVDTLSDSIAETLTHVITLQRLAAQITELREALPLAPEDLVPRLLRIEEHLERGGRQLERELLQARDHAEQLRLAPASVLFGPLQRAARDAARAVGKQVQFHGSGGDVKLEGGVLNAALGALVQMIRNAVAHGIETPEERLAAGKPAAGRIELQVIREGRQIRLRCQDDGAGLDLEALRRTALAKGVPNAATLDEQGLIDRLLRGGLSTARQVNTLAGRGVGMDLVRDTAERLGGQLSLRSTRGQGTTLELRVPLRLGAVRALGVLSEGVAAWVPLDAVEQVVQQPQIHGQQLMLGQDLLPYVRLSELLMPTRPAPARLPATAVLLRCGERRAALGVDAVDGVSTVVWRPPPDLLPPSPVVTGLTLDAAQQPLAVLSPDGLIEAARRARPLPVVPTRSVATILVIDDSLTTRMLEQSILEAAGYRVHMASSAEDGLEAVRREAYALVLVDVEMPPGMDGFSFVAQLRADEALRDLPAVLVSSRNAPEDLARGVAVGADGYIIKGEFSQNSFLDKVAELVARSQVAGLERRARQPDPVGEGVGVGP</sequence>
<dbReference type="KEGG" id="rdp:RD2015_1184"/>
<proteinExistence type="predicted"/>
<dbReference type="InterPro" id="IPR004358">
    <property type="entry name" value="Sig_transdc_His_kin-like_C"/>
</dbReference>
<dbReference type="SMART" id="SM00073">
    <property type="entry name" value="HPT"/>
    <property type="match status" value="1"/>
</dbReference>
<evidence type="ECO:0000256" key="3">
    <source>
        <dbReference type="ARBA" id="ARBA00021495"/>
    </source>
</evidence>
<dbReference type="InterPro" id="IPR051315">
    <property type="entry name" value="Bact_Chemotaxis_CheA"/>
</dbReference>
<dbReference type="STRING" id="76731.RD2015_1184"/>
<dbReference type="SUPFAM" id="SSF55874">
    <property type="entry name" value="ATPase domain of HSP90 chaperone/DNA topoisomerase II/histidine kinase"/>
    <property type="match status" value="1"/>
</dbReference>
<dbReference type="SUPFAM" id="SSF52172">
    <property type="entry name" value="CheY-like"/>
    <property type="match status" value="1"/>
</dbReference>
<evidence type="ECO:0000256" key="1">
    <source>
        <dbReference type="ARBA" id="ARBA00000085"/>
    </source>
</evidence>
<evidence type="ECO:0000313" key="11">
    <source>
        <dbReference type="Proteomes" id="UP000060699"/>
    </source>
</evidence>
<dbReference type="SMART" id="SM00387">
    <property type="entry name" value="HATPase_c"/>
    <property type="match status" value="1"/>
</dbReference>
<dbReference type="AlphaFoldDB" id="A0A0U3N0C6"/>
<dbReference type="SMART" id="SM00448">
    <property type="entry name" value="REC"/>
    <property type="match status" value="1"/>
</dbReference>